<keyword evidence="8" id="KW-1185">Reference proteome</keyword>
<dbReference type="AlphaFoldDB" id="A0A6I8TKT3"/>
<feature type="compositionally biased region" description="Low complexity" evidence="4">
    <location>
        <begin position="522"/>
        <end position="532"/>
    </location>
</feature>
<keyword evidence="2" id="KW-0325">Glycoprotein</keyword>
<dbReference type="EnsemblMetazoa" id="AAEL011324-RH">
    <property type="protein sequence ID" value="AAEL011324-PH"/>
    <property type="gene ID" value="AAEL011324"/>
</dbReference>
<dbReference type="InterPro" id="IPR001254">
    <property type="entry name" value="Trypsin_dom"/>
</dbReference>
<name>A0A6I8TKT3_AEDAE</name>
<dbReference type="InParanoid" id="A0A6I8TKT3"/>
<dbReference type="EnsemblMetazoa" id="AAEL011324-RE">
    <property type="protein sequence ID" value="AAEL011324-PE"/>
    <property type="gene ID" value="AAEL011324"/>
</dbReference>
<dbReference type="OrthoDB" id="7761775at2759"/>
<dbReference type="PANTHER" id="PTHR24256">
    <property type="entry name" value="TRYPTASE-RELATED"/>
    <property type="match status" value="1"/>
</dbReference>
<feature type="region of interest" description="Disordered" evidence="4">
    <location>
        <begin position="218"/>
        <end position="269"/>
    </location>
</feature>
<evidence type="ECO:0000256" key="1">
    <source>
        <dbReference type="ARBA" id="ARBA00023157"/>
    </source>
</evidence>
<evidence type="ECO:0000256" key="5">
    <source>
        <dbReference type="SAM" id="SignalP"/>
    </source>
</evidence>
<dbReference type="EnsemblMetazoa" id="AAEL011324-RF">
    <property type="protein sequence ID" value="AAEL011324-PF"/>
    <property type="gene ID" value="AAEL011324"/>
</dbReference>
<feature type="signal peptide" evidence="5">
    <location>
        <begin position="1"/>
        <end position="25"/>
    </location>
</feature>
<comment type="similarity">
    <text evidence="3">Belongs to the peptidase S1 family. CLIP subfamily.</text>
</comment>
<dbReference type="PROSITE" id="PS50240">
    <property type="entry name" value="TRYPSIN_DOM"/>
    <property type="match status" value="1"/>
</dbReference>
<keyword evidence="1" id="KW-1015">Disulfide bond</keyword>
<reference evidence="7" key="2">
    <citation type="submission" date="2020-05" db="UniProtKB">
        <authorList>
            <consortium name="EnsemblMetazoa"/>
        </authorList>
    </citation>
    <scope>IDENTIFICATION</scope>
    <source>
        <strain evidence="7">LVP_AGWG</strain>
    </source>
</reference>
<dbReference type="EnsemblMetazoa" id="AAEL011324-RD">
    <property type="protein sequence ID" value="AAEL011324-PD"/>
    <property type="gene ID" value="AAEL011324"/>
</dbReference>
<feature type="compositionally biased region" description="Low complexity" evidence="4">
    <location>
        <begin position="545"/>
        <end position="556"/>
    </location>
</feature>
<feature type="chain" id="PRO_5036177950" description="Peptidase S1 domain-containing protein" evidence="5">
    <location>
        <begin position="26"/>
        <end position="675"/>
    </location>
</feature>
<reference evidence="7 8" key="1">
    <citation type="submission" date="2017-06" db="EMBL/GenBank/DDBJ databases">
        <title>Aedes aegypti genome working group (AGWG) sequencing and assembly.</title>
        <authorList>
            <consortium name="Aedes aegypti Genome Working Group (AGWG)"/>
            <person name="Matthews B.J."/>
        </authorList>
    </citation>
    <scope>NUCLEOTIDE SEQUENCE [LARGE SCALE GENOMIC DNA]</scope>
    <source>
        <strain evidence="7 8">LVP_AGWG</strain>
    </source>
</reference>
<dbReference type="SMART" id="SM00020">
    <property type="entry name" value="Tryp_SPc"/>
    <property type="match status" value="1"/>
</dbReference>
<evidence type="ECO:0000313" key="7">
    <source>
        <dbReference type="EnsemblMetazoa" id="AAEL011324-PB"/>
    </source>
</evidence>
<feature type="compositionally biased region" description="Polar residues" evidence="4">
    <location>
        <begin position="218"/>
        <end position="231"/>
    </location>
</feature>
<dbReference type="InterPro" id="IPR043504">
    <property type="entry name" value="Peptidase_S1_PA_chymotrypsin"/>
</dbReference>
<evidence type="ECO:0000256" key="4">
    <source>
        <dbReference type="SAM" id="MobiDB-lite"/>
    </source>
</evidence>
<evidence type="ECO:0000313" key="8">
    <source>
        <dbReference type="Proteomes" id="UP000008820"/>
    </source>
</evidence>
<sequence length="675" mass="73071">MQIPSVIMRLLVILSATLVTASVRAGTLVSRSDSDAVTASLLSSSSSPVVGGGTGSVVGGGGGAVLFLRRPSGVAAPSNVGLPRQRSIQDGNLSLGAQSTTGGHPSMSAGAVPEKNVYRTKLSKLKLILLADMLNDIPPPLELITCLANSSALNVTTKHCACETYSCKDLLTSSSSSSPFNSVNQRKIHTSCRDYCCRKKKFNRSIDPSVQNAVAATFRQKATTSSSSDKFATNGEGKATSPSMSSPSPVQVSQPVERQSSARRRCEGSTVNQIAISSNEIYSIGDPTGSNQAHPVRQPHQQQQNLPWLYRVILIEKGLTICAGTLIHPSVLLTTAVCVINKNPDQLIVRRQSTAINRMAAGDEQSRAIRRIVIPDQYATTFERLENNVALLVLEQDKGKQQAPDEEDNSVFKQTLFRNISRTAGLGNPIPPVAIAAPSIIRRQQAVGEPVGNRRNNSSPPPTQYSSSESSHQSSFLVNAAPSSQPESSSYICLSSIINLPSPETSNICQTYSWRKLRKSTRSPTGTGTTGSQRRRRQNHHRGAVRQQNRAVRQNRTNGGGDDGANYITANISIFPANGSECRREHRDYLQHQGNLCAGPEDRSRSLHVELSGSPLICTERNDDGTAQVELRGLLTWSTDINRAPHLFTNLTTYRSWIEDELDKLDQLELLQQSS</sequence>
<dbReference type="EnsemblMetazoa" id="AAEL011324-RC">
    <property type="protein sequence ID" value="AAEL011324-PC"/>
    <property type="gene ID" value="AAEL011324"/>
</dbReference>
<dbReference type="GO" id="GO:0006508">
    <property type="term" value="P:proteolysis"/>
    <property type="evidence" value="ECO:0007669"/>
    <property type="project" value="InterPro"/>
</dbReference>
<feature type="region of interest" description="Disordered" evidence="4">
    <location>
        <begin position="448"/>
        <end position="482"/>
    </location>
</feature>
<evidence type="ECO:0000256" key="3">
    <source>
        <dbReference type="ARBA" id="ARBA00024195"/>
    </source>
</evidence>
<gene>
    <name evidence="7" type="primary">5574686</name>
</gene>
<dbReference type="InterPro" id="IPR051487">
    <property type="entry name" value="Ser/Thr_Proteases_Immune/Dev"/>
</dbReference>
<feature type="compositionally biased region" description="Low complexity" evidence="4">
    <location>
        <begin position="241"/>
        <end position="259"/>
    </location>
</feature>
<feature type="region of interest" description="Disordered" evidence="4">
    <location>
        <begin position="517"/>
        <end position="564"/>
    </location>
</feature>
<dbReference type="Proteomes" id="UP000008820">
    <property type="component" value="Chromosome 3"/>
</dbReference>
<accession>A0A6I8TKT3</accession>
<dbReference type="SUPFAM" id="SSF50494">
    <property type="entry name" value="Trypsin-like serine proteases"/>
    <property type="match status" value="2"/>
</dbReference>
<dbReference type="GO" id="GO:0004252">
    <property type="term" value="F:serine-type endopeptidase activity"/>
    <property type="evidence" value="ECO:0007669"/>
    <property type="project" value="InterPro"/>
</dbReference>
<organism evidence="7 8">
    <name type="scientific">Aedes aegypti</name>
    <name type="common">Yellowfever mosquito</name>
    <name type="synonym">Culex aegypti</name>
    <dbReference type="NCBI Taxonomy" id="7159"/>
    <lineage>
        <taxon>Eukaryota</taxon>
        <taxon>Metazoa</taxon>
        <taxon>Ecdysozoa</taxon>
        <taxon>Arthropoda</taxon>
        <taxon>Hexapoda</taxon>
        <taxon>Insecta</taxon>
        <taxon>Pterygota</taxon>
        <taxon>Neoptera</taxon>
        <taxon>Endopterygota</taxon>
        <taxon>Diptera</taxon>
        <taxon>Nematocera</taxon>
        <taxon>Culicoidea</taxon>
        <taxon>Culicidae</taxon>
        <taxon>Culicinae</taxon>
        <taxon>Aedini</taxon>
        <taxon>Aedes</taxon>
        <taxon>Stegomyia</taxon>
    </lineage>
</organism>
<evidence type="ECO:0000256" key="2">
    <source>
        <dbReference type="ARBA" id="ARBA00023180"/>
    </source>
</evidence>
<evidence type="ECO:0000259" key="6">
    <source>
        <dbReference type="PROSITE" id="PS50240"/>
    </source>
</evidence>
<keyword evidence="5" id="KW-0732">Signal</keyword>
<feature type="domain" description="Peptidase S1" evidence="6">
    <location>
        <begin position="287"/>
        <end position="663"/>
    </location>
</feature>
<dbReference type="EnsemblMetazoa" id="AAEL011324-RI">
    <property type="protein sequence ID" value="AAEL011324-PI"/>
    <property type="gene ID" value="AAEL011324"/>
</dbReference>
<feature type="compositionally biased region" description="Basic residues" evidence="4">
    <location>
        <begin position="533"/>
        <end position="544"/>
    </location>
</feature>
<protein>
    <recommendedName>
        <fullName evidence="6">Peptidase S1 domain-containing protein</fullName>
    </recommendedName>
</protein>
<feature type="compositionally biased region" description="Low complexity" evidence="4">
    <location>
        <begin position="464"/>
        <end position="475"/>
    </location>
</feature>
<dbReference type="EnsemblMetazoa" id="AAEL011324-RB">
    <property type="protein sequence ID" value="AAEL011324-PB"/>
    <property type="gene ID" value="AAEL011324"/>
</dbReference>
<dbReference type="Gene3D" id="2.40.10.10">
    <property type="entry name" value="Trypsin-like serine proteases"/>
    <property type="match status" value="2"/>
</dbReference>
<dbReference type="InterPro" id="IPR009003">
    <property type="entry name" value="Peptidase_S1_PA"/>
</dbReference>
<dbReference type="Pfam" id="PF00089">
    <property type="entry name" value="Trypsin"/>
    <property type="match status" value="1"/>
</dbReference>
<proteinExistence type="inferred from homology"/>
<dbReference type="EnsemblMetazoa" id="AAEL011324-RG">
    <property type="protein sequence ID" value="AAEL011324-PG"/>
    <property type="gene ID" value="AAEL011324"/>
</dbReference>